<organism evidence="2 3">
    <name type="scientific">Paraburkholderia antibiotica</name>
    <dbReference type="NCBI Taxonomy" id="2728839"/>
    <lineage>
        <taxon>Bacteria</taxon>
        <taxon>Pseudomonadati</taxon>
        <taxon>Pseudomonadota</taxon>
        <taxon>Betaproteobacteria</taxon>
        <taxon>Burkholderiales</taxon>
        <taxon>Burkholderiaceae</taxon>
        <taxon>Paraburkholderia</taxon>
    </lineage>
</organism>
<dbReference type="RefSeq" id="WP_169500694.1">
    <property type="nucleotide sequence ID" value="NZ_JABBFZ010000022.1"/>
</dbReference>
<gene>
    <name evidence="2" type="ORF">HHL14_27210</name>
</gene>
<comment type="caution">
    <text evidence="2">The sequence shown here is derived from an EMBL/GenBank/DDBJ whole genome shotgun (WGS) entry which is preliminary data.</text>
</comment>
<dbReference type="AlphaFoldDB" id="A0A7Y0A0Z6"/>
<protein>
    <submittedName>
        <fullName evidence="2">Uncharacterized protein</fullName>
    </submittedName>
</protein>
<dbReference type="EMBL" id="JABBFZ010000022">
    <property type="protein sequence ID" value="NML34508.1"/>
    <property type="molecule type" value="Genomic_DNA"/>
</dbReference>
<feature type="region of interest" description="Disordered" evidence="1">
    <location>
        <begin position="345"/>
        <end position="394"/>
    </location>
</feature>
<name>A0A7Y0A0Z6_9BURK</name>
<dbReference type="Proteomes" id="UP000583127">
    <property type="component" value="Unassembled WGS sequence"/>
</dbReference>
<evidence type="ECO:0000313" key="3">
    <source>
        <dbReference type="Proteomes" id="UP000583127"/>
    </source>
</evidence>
<accession>A0A7Y0A0Z6</accession>
<sequence>MSYYGISDFTGGFSRNRDSDLMSGMNAADQMSKSFMDAYQVPQQMLASDAGALGNSIKYDTLNQGYDDMVQTGTNTAGATALNSGINLHKLDADNQIQGLRAQAAQAGFTNPVDVANYITNNLDPAKVAANPLLKNAATDYARIAGLQQGNLGAALGGSLGSTLTTSGLQAAGYNGLQAQQDANGNTFYTDASGNRSLPFSRGGMLPATAAFSGNVDPAAQYGIHLEDMAAQSARANAQLEQRDQYNNLRYGPGANGGAGNTRVLQAQLTSLQRLYTSQKGNPVEQSKTLQRINQVLAQMGGGDVQGGMSGANAGTPGMNAISGGAPSVGTAPIPGMASNPFIPSASDAPASTQAPYLSSAPPAPAAPSAPAAPAVPRAAQPAPVAPASAPDPQATFNAATADVARLSDAIRQLDASAGPMTVYGPTNAPPGYGAAREEMVRRLALAQSRLGDAHAALNASQAHARAQSQQAAQQAATASQQAAVQQLLAKYGAN</sequence>
<feature type="compositionally biased region" description="Low complexity" evidence="1">
    <location>
        <begin position="369"/>
        <end position="394"/>
    </location>
</feature>
<reference evidence="2 3" key="1">
    <citation type="submission" date="2020-04" db="EMBL/GenBank/DDBJ databases">
        <title>Paraburkholderia sp. G-4-1-8 isolated from soil.</title>
        <authorList>
            <person name="Dahal R.H."/>
        </authorList>
    </citation>
    <scope>NUCLEOTIDE SEQUENCE [LARGE SCALE GENOMIC DNA]</scope>
    <source>
        <strain evidence="2 3">G-4-1-8</strain>
    </source>
</reference>
<evidence type="ECO:0000313" key="2">
    <source>
        <dbReference type="EMBL" id="NML34508.1"/>
    </source>
</evidence>
<keyword evidence="3" id="KW-1185">Reference proteome</keyword>
<proteinExistence type="predicted"/>
<evidence type="ECO:0000256" key="1">
    <source>
        <dbReference type="SAM" id="MobiDB-lite"/>
    </source>
</evidence>